<evidence type="ECO:0000313" key="1">
    <source>
        <dbReference type="EMBL" id="MFM0108871.1"/>
    </source>
</evidence>
<evidence type="ECO:0000313" key="2">
    <source>
        <dbReference type="Proteomes" id="UP001629235"/>
    </source>
</evidence>
<proteinExistence type="predicted"/>
<organism evidence="1 2">
    <name type="scientific">Paraburkholderia rhynchosiae</name>
    <dbReference type="NCBI Taxonomy" id="487049"/>
    <lineage>
        <taxon>Bacteria</taxon>
        <taxon>Pseudomonadati</taxon>
        <taxon>Pseudomonadota</taxon>
        <taxon>Betaproteobacteria</taxon>
        <taxon>Burkholderiales</taxon>
        <taxon>Burkholderiaceae</taxon>
        <taxon>Paraburkholderia</taxon>
    </lineage>
</organism>
<protein>
    <submittedName>
        <fullName evidence="1">Uncharacterized protein</fullName>
    </submittedName>
</protein>
<gene>
    <name evidence="1" type="ORF">PQR01_37160</name>
</gene>
<name>A0ACC7NRJ0_9BURK</name>
<dbReference type="EMBL" id="JAQQDW010000145">
    <property type="protein sequence ID" value="MFM0108871.1"/>
    <property type="molecule type" value="Genomic_DNA"/>
</dbReference>
<comment type="caution">
    <text evidence="1">The sequence shown here is derived from an EMBL/GenBank/DDBJ whole genome shotgun (WGS) entry which is preliminary data.</text>
</comment>
<reference evidence="1 2" key="1">
    <citation type="journal article" date="2024" name="Chem. Sci.">
        <title>Discovery of megapolipeptins by genome mining of a Burkholderiales bacteria collection.</title>
        <authorList>
            <person name="Paulo B.S."/>
            <person name="Recchia M.J.J."/>
            <person name="Lee S."/>
            <person name="Fergusson C.H."/>
            <person name="Romanowski S.B."/>
            <person name="Hernandez A."/>
            <person name="Krull N."/>
            <person name="Liu D.Y."/>
            <person name="Cavanagh H."/>
            <person name="Bos A."/>
            <person name="Gray C.A."/>
            <person name="Murphy B.T."/>
            <person name="Linington R.G."/>
            <person name="Eustaquio A.S."/>
        </authorList>
    </citation>
    <scope>NUCLEOTIDE SEQUENCE [LARGE SCALE GENOMIC DNA]</scope>
    <source>
        <strain evidence="1 2">RL18-126-BIB-B</strain>
    </source>
</reference>
<sequence>MLVNHPIREESYASRLRSAQGCLAGRDFRLIRHNDDADDLCIGQTRLLAKCANCRCEEQHQCSSGTFNVHCSPQIRVPVLSAPITERVYNTVDMLRFLDGYMRVTMPVEVTHPAGFIELRGQQPTQNS</sequence>
<keyword evidence="2" id="KW-1185">Reference proteome</keyword>
<accession>A0ACC7NRJ0</accession>
<dbReference type="Proteomes" id="UP001629235">
    <property type="component" value="Unassembled WGS sequence"/>
</dbReference>